<protein>
    <recommendedName>
        <fullName evidence="1">Starter acyltransferase (SAT) domain-containing protein</fullName>
    </recommendedName>
</protein>
<dbReference type="AlphaFoldDB" id="A0A1Q5UBI5"/>
<sequence>MEECVATLNHEIDQLSQHPPSELTSVQNILGLVDGWEASRFTPCRHHEATDEKYDLGDAGTTLTGLSVGLLSGAAVATSTSLSDLAYYGVESVRIAFRMGIHVDRVSQSLESRESDSSPKAWAYVVTGVSAEA</sequence>
<dbReference type="STRING" id="1316194.A0A1Q5UBI5"/>
<gene>
    <name evidence="2" type="ORF">PENSUB_4760</name>
</gene>
<evidence type="ECO:0000313" key="3">
    <source>
        <dbReference type="Proteomes" id="UP000186955"/>
    </source>
</evidence>
<name>A0A1Q5UBI5_9EURO</name>
<dbReference type="GO" id="GO:0016740">
    <property type="term" value="F:transferase activity"/>
    <property type="evidence" value="ECO:0007669"/>
    <property type="project" value="InterPro"/>
</dbReference>
<proteinExistence type="predicted"/>
<organism evidence="2 3">
    <name type="scientific">Penicillium subrubescens</name>
    <dbReference type="NCBI Taxonomy" id="1316194"/>
    <lineage>
        <taxon>Eukaryota</taxon>
        <taxon>Fungi</taxon>
        <taxon>Dikarya</taxon>
        <taxon>Ascomycota</taxon>
        <taxon>Pezizomycotina</taxon>
        <taxon>Eurotiomycetes</taxon>
        <taxon>Eurotiomycetidae</taxon>
        <taxon>Eurotiales</taxon>
        <taxon>Aspergillaceae</taxon>
        <taxon>Penicillium</taxon>
    </lineage>
</organism>
<dbReference type="Gene3D" id="3.40.366.10">
    <property type="entry name" value="Malonyl-Coenzyme A Acyl Carrier Protein, domain 2"/>
    <property type="match status" value="1"/>
</dbReference>
<dbReference type="EMBL" id="MNBE01000438">
    <property type="protein sequence ID" value="OKP09836.1"/>
    <property type="molecule type" value="Genomic_DNA"/>
</dbReference>
<comment type="caution">
    <text evidence="2">The sequence shown here is derived from an EMBL/GenBank/DDBJ whole genome shotgun (WGS) entry which is preliminary data.</text>
</comment>
<evidence type="ECO:0000259" key="1">
    <source>
        <dbReference type="Pfam" id="PF16073"/>
    </source>
</evidence>
<feature type="domain" description="Starter acyltransferase (SAT)" evidence="1">
    <location>
        <begin position="45"/>
        <end position="132"/>
    </location>
</feature>
<accession>A0A1Q5UBI5</accession>
<reference evidence="2 3" key="1">
    <citation type="submission" date="2016-10" db="EMBL/GenBank/DDBJ databases">
        <title>Genome sequence of the ascomycete fungus Penicillium subrubescens.</title>
        <authorList>
            <person name="De Vries R.P."/>
            <person name="Peng M."/>
            <person name="Dilokpimol A."/>
            <person name="Hilden K."/>
            <person name="Makela M.R."/>
            <person name="Grigoriev I."/>
            <person name="Riley R."/>
            <person name="Granchi Z."/>
        </authorList>
    </citation>
    <scope>NUCLEOTIDE SEQUENCE [LARGE SCALE GENOMIC DNA]</scope>
    <source>
        <strain evidence="2 3">CBS 132785</strain>
    </source>
</reference>
<dbReference type="Proteomes" id="UP000186955">
    <property type="component" value="Unassembled WGS sequence"/>
</dbReference>
<dbReference type="InterPro" id="IPR032088">
    <property type="entry name" value="SAT"/>
</dbReference>
<dbReference type="InterPro" id="IPR001227">
    <property type="entry name" value="Ac_transferase_dom_sf"/>
</dbReference>
<dbReference type="Pfam" id="PF16073">
    <property type="entry name" value="SAT"/>
    <property type="match status" value="1"/>
</dbReference>
<evidence type="ECO:0000313" key="2">
    <source>
        <dbReference type="EMBL" id="OKP09836.1"/>
    </source>
</evidence>
<keyword evidence="3" id="KW-1185">Reference proteome</keyword>